<keyword evidence="3" id="KW-1185">Reference proteome</keyword>
<feature type="region of interest" description="Disordered" evidence="1">
    <location>
        <begin position="78"/>
        <end position="150"/>
    </location>
</feature>
<dbReference type="Proteomes" id="UP000799444">
    <property type="component" value="Unassembled WGS sequence"/>
</dbReference>
<comment type="caution">
    <text evidence="2">The sequence shown here is derived from an EMBL/GenBank/DDBJ whole genome shotgun (WGS) entry which is preliminary data.</text>
</comment>
<evidence type="ECO:0000256" key="1">
    <source>
        <dbReference type="SAM" id="MobiDB-lite"/>
    </source>
</evidence>
<name>A0A9P4UYG5_9PLEO</name>
<gene>
    <name evidence="2" type="ORF">EJ04DRAFT_583692</name>
</gene>
<evidence type="ECO:0000313" key="3">
    <source>
        <dbReference type="Proteomes" id="UP000799444"/>
    </source>
</evidence>
<reference evidence="2" key="1">
    <citation type="journal article" date="2020" name="Stud. Mycol.">
        <title>101 Dothideomycetes genomes: a test case for predicting lifestyles and emergence of pathogens.</title>
        <authorList>
            <person name="Haridas S."/>
            <person name="Albert R."/>
            <person name="Binder M."/>
            <person name="Bloem J."/>
            <person name="Labutti K."/>
            <person name="Salamov A."/>
            <person name="Andreopoulos B."/>
            <person name="Baker S."/>
            <person name="Barry K."/>
            <person name="Bills G."/>
            <person name="Bluhm B."/>
            <person name="Cannon C."/>
            <person name="Castanera R."/>
            <person name="Culley D."/>
            <person name="Daum C."/>
            <person name="Ezra D."/>
            <person name="Gonzalez J."/>
            <person name="Henrissat B."/>
            <person name="Kuo A."/>
            <person name="Liang C."/>
            <person name="Lipzen A."/>
            <person name="Lutzoni F."/>
            <person name="Magnuson J."/>
            <person name="Mondo S."/>
            <person name="Nolan M."/>
            <person name="Ohm R."/>
            <person name="Pangilinan J."/>
            <person name="Park H.-J."/>
            <person name="Ramirez L."/>
            <person name="Alfaro M."/>
            <person name="Sun H."/>
            <person name="Tritt A."/>
            <person name="Yoshinaga Y."/>
            <person name="Zwiers L.-H."/>
            <person name="Turgeon B."/>
            <person name="Goodwin S."/>
            <person name="Spatafora J."/>
            <person name="Crous P."/>
            <person name="Grigoriev I."/>
        </authorList>
    </citation>
    <scope>NUCLEOTIDE SEQUENCE</scope>
    <source>
        <strain evidence="2">CBS 125425</strain>
    </source>
</reference>
<sequence length="188" mass="21528">MVHVMRYVVQNNLREGQHHDAPSSHRLLIYVSMSLCSSPRSPPNDGSAPYTAQPYSKELLEWYQLHFVTIPLANALRHGTAPPKYTTRDGSHRPRLSPTPSLLGDNASSLRHRSPSLSPRLYSQASPDFEQKHQSRPSLRSPRCRPLNRRNTTILHSMVTRVGSRHGKGRQIFWELDQAGLKKRRVRR</sequence>
<dbReference type="EMBL" id="ML996197">
    <property type="protein sequence ID" value="KAF2731354.1"/>
    <property type="molecule type" value="Genomic_DNA"/>
</dbReference>
<protein>
    <submittedName>
        <fullName evidence="2">Uncharacterized protein</fullName>
    </submittedName>
</protein>
<organism evidence="2 3">
    <name type="scientific">Polyplosphaeria fusca</name>
    <dbReference type="NCBI Taxonomy" id="682080"/>
    <lineage>
        <taxon>Eukaryota</taxon>
        <taxon>Fungi</taxon>
        <taxon>Dikarya</taxon>
        <taxon>Ascomycota</taxon>
        <taxon>Pezizomycotina</taxon>
        <taxon>Dothideomycetes</taxon>
        <taxon>Pleosporomycetidae</taxon>
        <taxon>Pleosporales</taxon>
        <taxon>Tetraplosphaeriaceae</taxon>
        <taxon>Polyplosphaeria</taxon>
    </lineage>
</organism>
<proteinExistence type="predicted"/>
<dbReference type="AlphaFoldDB" id="A0A9P4UYG5"/>
<evidence type="ECO:0000313" key="2">
    <source>
        <dbReference type="EMBL" id="KAF2731354.1"/>
    </source>
</evidence>
<accession>A0A9P4UYG5</accession>